<evidence type="ECO:0000313" key="1">
    <source>
        <dbReference type="EMBL" id="GGZ70262.1"/>
    </source>
</evidence>
<gene>
    <name evidence="1" type="ORF">GCM10010371_32680</name>
</gene>
<comment type="caution">
    <text evidence="1">The sequence shown here is derived from an EMBL/GenBank/DDBJ whole genome shotgun (WGS) entry which is preliminary data.</text>
</comment>
<name>A0A918QWJ7_9ACTN</name>
<organism evidence="1 2">
    <name type="scientific">Streptomyces subrutilus</name>
    <dbReference type="NCBI Taxonomy" id="36818"/>
    <lineage>
        <taxon>Bacteria</taxon>
        <taxon>Bacillati</taxon>
        <taxon>Actinomycetota</taxon>
        <taxon>Actinomycetes</taxon>
        <taxon>Kitasatosporales</taxon>
        <taxon>Streptomycetaceae</taxon>
        <taxon>Streptomyces</taxon>
    </lineage>
</organism>
<dbReference type="EMBL" id="BMVX01000011">
    <property type="protein sequence ID" value="GGZ70262.1"/>
    <property type="molecule type" value="Genomic_DNA"/>
</dbReference>
<dbReference type="RefSeq" id="WP_229886439.1">
    <property type="nucleotide sequence ID" value="NZ_BMVX01000011.1"/>
</dbReference>
<sequence length="181" mass="20182">MWLSRRSRGSDREADEVERRNREFVEGLDLPGVDSVLDLVPFMEERFDRTIRLMPFASDPSDPDSLDASAPCGLWLATGDTDYVFYDTAISRAHAEIIVGHEFGHMLKRHRGSTPQTTGDLGGLITDIDPATVQLVLGRTRYNEPEEFEAELVGSLLQEHLGASRAQVSAEADPITRTLLR</sequence>
<dbReference type="AlphaFoldDB" id="A0A918QWJ7"/>
<protein>
    <recommendedName>
        <fullName evidence="3">IrrE N-terminal-like domain-containing protein</fullName>
    </recommendedName>
</protein>
<evidence type="ECO:0000313" key="2">
    <source>
        <dbReference type="Proteomes" id="UP000634660"/>
    </source>
</evidence>
<accession>A0A918QWJ7</accession>
<proteinExistence type="predicted"/>
<reference evidence="1" key="2">
    <citation type="submission" date="2020-09" db="EMBL/GenBank/DDBJ databases">
        <authorList>
            <person name="Sun Q."/>
            <person name="Ohkuma M."/>
        </authorList>
    </citation>
    <scope>NUCLEOTIDE SEQUENCE</scope>
    <source>
        <strain evidence="1">JCM 4834</strain>
    </source>
</reference>
<evidence type="ECO:0008006" key="3">
    <source>
        <dbReference type="Google" id="ProtNLM"/>
    </source>
</evidence>
<reference evidence="1" key="1">
    <citation type="journal article" date="2014" name="Int. J. Syst. Evol. Microbiol.">
        <title>Complete genome sequence of Corynebacterium casei LMG S-19264T (=DSM 44701T), isolated from a smear-ripened cheese.</title>
        <authorList>
            <consortium name="US DOE Joint Genome Institute (JGI-PGF)"/>
            <person name="Walter F."/>
            <person name="Albersmeier A."/>
            <person name="Kalinowski J."/>
            <person name="Ruckert C."/>
        </authorList>
    </citation>
    <scope>NUCLEOTIDE SEQUENCE</scope>
    <source>
        <strain evidence="1">JCM 4834</strain>
    </source>
</reference>
<dbReference type="Proteomes" id="UP000634660">
    <property type="component" value="Unassembled WGS sequence"/>
</dbReference>